<sequence>MDDHHFQVMNAAFMNVRCLMDMVNSIHQFSGEVKELPLFLERMDSVHSQIMQNNFDDVTMSNLHSYFLSRIDTSVLLEIGVSFSATWEDVKKALKERYAGARTPVAASVLKLLELSPDSGESIFDFTKRMAQYLKRLKSKVLDSCPNNDESNLRNRVYDELAMEALTNKISTQLQTTIKIAKPKNFEEAVALIRDDI</sequence>
<organism evidence="1 2">
    <name type="scientific">Laodelphax striatellus</name>
    <name type="common">Small brown planthopper</name>
    <name type="synonym">Delphax striatella</name>
    <dbReference type="NCBI Taxonomy" id="195883"/>
    <lineage>
        <taxon>Eukaryota</taxon>
        <taxon>Metazoa</taxon>
        <taxon>Ecdysozoa</taxon>
        <taxon>Arthropoda</taxon>
        <taxon>Hexapoda</taxon>
        <taxon>Insecta</taxon>
        <taxon>Pterygota</taxon>
        <taxon>Neoptera</taxon>
        <taxon>Paraneoptera</taxon>
        <taxon>Hemiptera</taxon>
        <taxon>Auchenorrhyncha</taxon>
        <taxon>Fulgoroidea</taxon>
        <taxon>Delphacidae</taxon>
        <taxon>Criomorphinae</taxon>
        <taxon>Laodelphax</taxon>
    </lineage>
</organism>
<accession>A0A482XQZ0</accession>
<dbReference type="AlphaFoldDB" id="A0A482XQZ0"/>
<name>A0A482XQZ0_LAOST</name>
<protein>
    <recommendedName>
        <fullName evidence="3">Retrotransposon gag domain-containing protein</fullName>
    </recommendedName>
</protein>
<gene>
    <name evidence="1" type="ORF">LSTR_LSTR008761</name>
</gene>
<evidence type="ECO:0000313" key="1">
    <source>
        <dbReference type="EMBL" id="RZF47957.1"/>
    </source>
</evidence>
<evidence type="ECO:0000313" key="2">
    <source>
        <dbReference type="Proteomes" id="UP000291343"/>
    </source>
</evidence>
<comment type="caution">
    <text evidence="1">The sequence shown here is derived from an EMBL/GenBank/DDBJ whole genome shotgun (WGS) entry which is preliminary data.</text>
</comment>
<keyword evidence="2" id="KW-1185">Reference proteome</keyword>
<proteinExistence type="predicted"/>
<dbReference type="Proteomes" id="UP000291343">
    <property type="component" value="Unassembled WGS sequence"/>
</dbReference>
<reference evidence="1 2" key="1">
    <citation type="journal article" date="2017" name="Gigascience">
        <title>Genome sequence of the small brown planthopper, Laodelphax striatellus.</title>
        <authorList>
            <person name="Zhu J."/>
            <person name="Jiang F."/>
            <person name="Wang X."/>
            <person name="Yang P."/>
            <person name="Bao Y."/>
            <person name="Zhao W."/>
            <person name="Wang W."/>
            <person name="Lu H."/>
            <person name="Wang Q."/>
            <person name="Cui N."/>
            <person name="Li J."/>
            <person name="Chen X."/>
            <person name="Luo L."/>
            <person name="Yu J."/>
            <person name="Kang L."/>
            <person name="Cui F."/>
        </authorList>
    </citation>
    <scope>NUCLEOTIDE SEQUENCE [LARGE SCALE GENOMIC DNA]</scope>
    <source>
        <strain evidence="1">Lst14</strain>
    </source>
</reference>
<dbReference type="OrthoDB" id="6616287at2759"/>
<dbReference type="InParanoid" id="A0A482XQZ0"/>
<dbReference type="EMBL" id="QKKF02002906">
    <property type="protein sequence ID" value="RZF47957.1"/>
    <property type="molecule type" value="Genomic_DNA"/>
</dbReference>
<evidence type="ECO:0008006" key="3">
    <source>
        <dbReference type="Google" id="ProtNLM"/>
    </source>
</evidence>
<dbReference type="SMR" id="A0A482XQZ0"/>